<evidence type="ECO:0000313" key="11">
    <source>
        <dbReference type="Proteomes" id="UP000026962"/>
    </source>
</evidence>
<evidence type="ECO:0000313" key="10">
    <source>
        <dbReference type="EnsemblPlants" id="OPUNC05G18710.4"/>
    </source>
</evidence>
<keyword evidence="7" id="KW-0175">Coiled coil</keyword>
<protein>
    <recommendedName>
        <fullName evidence="9">BZIP domain-containing protein</fullName>
    </recommendedName>
</protein>
<dbReference type="EnsemblPlants" id="OPUNC05G18710.4">
    <property type="protein sequence ID" value="OPUNC05G18710.4"/>
    <property type="gene ID" value="OPUNC05G18710"/>
</dbReference>
<evidence type="ECO:0000256" key="3">
    <source>
        <dbReference type="ARBA" id="ARBA00023015"/>
    </source>
</evidence>
<dbReference type="PROSITE" id="PS00036">
    <property type="entry name" value="BZIP_BASIC"/>
    <property type="match status" value="1"/>
</dbReference>
<evidence type="ECO:0000256" key="7">
    <source>
        <dbReference type="SAM" id="Coils"/>
    </source>
</evidence>
<reference evidence="10" key="2">
    <citation type="submission" date="2018-05" db="EMBL/GenBank/DDBJ databases">
        <title>OpunRS2 (Oryza punctata Reference Sequence Version 2).</title>
        <authorList>
            <person name="Zhang J."/>
            <person name="Kudrna D."/>
            <person name="Lee S."/>
            <person name="Talag J."/>
            <person name="Welchert J."/>
            <person name="Wing R.A."/>
        </authorList>
    </citation>
    <scope>NUCLEOTIDE SEQUENCE [LARGE SCALE GENOMIC DNA]</scope>
</reference>
<evidence type="ECO:0000256" key="1">
    <source>
        <dbReference type="ARBA" id="ARBA00004123"/>
    </source>
</evidence>
<feature type="region of interest" description="Disordered" evidence="8">
    <location>
        <begin position="1"/>
        <end position="25"/>
    </location>
</feature>
<dbReference type="GO" id="GO:0003700">
    <property type="term" value="F:DNA-binding transcription factor activity"/>
    <property type="evidence" value="ECO:0007669"/>
    <property type="project" value="InterPro"/>
</dbReference>
<keyword evidence="11" id="KW-1185">Reference proteome</keyword>
<dbReference type="Gramene" id="OPUNC05G18710.4">
    <property type="protein sequence ID" value="OPUNC05G18710.4"/>
    <property type="gene ID" value="OPUNC05G18710"/>
</dbReference>
<evidence type="ECO:0000256" key="6">
    <source>
        <dbReference type="ARBA" id="ARBA00023242"/>
    </source>
</evidence>
<dbReference type="InterPro" id="IPR046347">
    <property type="entry name" value="bZIP_sf"/>
</dbReference>
<dbReference type="InterPro" id="IPR004827">
    <property type="entry name" value="bZIP"/>
</dbReference>
<comment type="subcellular location">
    <subcellularLocation>
        <location evidence="1">Nucleus</location>
    </subcellularLocation>
</comment>
<dbReference type="SMART" id="SM00338">
    <property type="entry name" value="BRLZ"/>
    <property type="match status" value="1"/>
</dbReference>
<keyword evidence="2" id="KW-0938">Abscisic acid signaling pathway</keyword>
<dbReference type="Pfam" id="PF00170">
    <property type="entry name" value="bZIP_1"/>
    <property type="match status" value="1"/>
</dbReference>
<reference evidence="10" key="1">
    <citation type="submission" date="2015-04" db="UniProtKB">
        <authorList>
            <consortium name="EnsemblPlants"/>
        </authorList>
    </citation>
    <scope>IDENTIFICATION</scope>
</reference>
<dbReference type="SUPFAM" id="SSF57959">
    <property type="entry name" value="Leucine zipper domain"/>
    <property type="match status" value="1"/>
</dbReference>
<organism evidence="10">
    <name type="scientific">Oryza punctata</name>
    <name type="common">Red rice</name>
    <dbReference type="NCBI Taxonomy" id="4537"/>
    <lineage>
        <taxon>Eukaryota</taxon>
        <taxon>Viridiplantae</taxon>
        <taxon>Streptophyta</taxon>
        <taxon>Embryophyta</taxon>
        <taxon>Tracheophyta</taxon>
        <taxon>Spermatophyta</taxon>
        <taxon>Magnoliopsida</taxon>
        <taxon>Liliopsida</taxon>
        <taxon>Poales</taxon>
        <taxon>Poaceae</taxon>
        <taxon>BOP clade</taxon>
        <taxon>Oryzoideae</taxon>
        <taxon>Oryzeae</taxon>
        <taxon>Oryzinae</taxon>
        <taxon>Oryza</taxon>
    </lineage>
</organism>
<dbReference type="PANTHER" id="PTHR22952">
    <property type="entry name" value="CAMP-RESPONSE ELEMENT BINDING PROTEIN-RELATED"/>
    <property type="match status" value="1"/>
</dbReference>
<accession>A0A0E0L434</accession>
<name>A0A0E0L434_ORYPU</name>
<sequence>MIQAMASHAGGSGGGGGRDASSAQRGPIQGLVKQGSLYGLTLNEVQSQLGEPLLSMNLDELLKSVFPDDTDPDSGGGVSGQSQVALGLQRQGSITMPPELSKKTVDEVWKGIQDVPKRGAEEGGRRRRERQPTLGEMTLEDFLVKAGVVTDPNDLPGNMDMVGGAAAAAAADTSDLNAGAQWLQQYHQQALEPQHPSIAAPYMASHLAPQPLAVATGAVLDPIYSDGQITSPMLGALSDPQTPGRKRGATGEIADKLVERRQKRMIKNRESAARSRARKQAYTNELENKVSRLKEENERLKKQKELDEILNSAPPPEPNRWWFRACTHQHQQSPSHVAPADDLFGGSVTCQYTTGASTRRKESRKQQARLGAALLASASHVACMAQGTL</sequence>
<dbReference type="InterPro" id="IPR043452">
    <property type="entry name" value="BZIP46-like"/>
</dbReference>
<dbReference type="FunFam" id="1.20.5.170:FF:000036">
    <property type="entry name" value="ABSCISIC ACID-INSENSITIVE 5-like protein 2"/>
    <property type="match status" value="1"/>
</dbReference>
<dbReference type="PANTHER" id="PTHR22952:SF458">
    <property type="entry name" value="BZIP TRANSCRIPTION FACTOR"/>
    <property type="match status" value="1"/>
</dbReference>
<evidence type="ECO:0000256" key="4">
    <source>
        <dbReference type="ARBA" id="ARBA00023125"/>
    </source>
</evidence>
<evidence type="ECO:0000256" key="5">
    <source>
        <dbReference type="ARBA" id="ARBA00023163"/>
    </source>
</evidence>
<dbReference type="Gene3D" id="1.20.5.170">
    <property type="match status" value="1"/>
</dbReference>
<keyword evidence="3" id="KW-0805">Transcription regulation</keyword>
<keyword evidence="6" id="KW-0539">Nucleus</keyword>
<evidence type="ECO:0000256" key="2">
    <source>
        <dbReference type="ARBA" id="ARBA00022682"/>
    </source>
</evidence>
<dbReference type="Proteomes" id="UP000026962">
    <property type="component" value="Chromosome 5"/>
</dbReference>
<dbReference type="AlphaFoldDB" id="A0A0E0L434"/>
<dbReference type="CDD" id="cd14707">
    <property type="entry name" value="bZIP_plant_BZIP46"/>
    <property type="match status" value="1"/>
</dbReference>
<dbReference type="GO" id="GO:0009738">
    <property type="term" value="P:abscisic acid-activated signaling pathway"/>
    <property type="evidence" value="ECO:0007669"/>
    <property type="project" value="UniProtKB-KW"/>
</dbReference>
<dbReference type="GO" id="GO:0003677">
    <property type="term" value="F:DNA binding"/>
    <property type="evidence" value="ECO:0007669"/>
    <property type="project" value="UniProtKB-KW"/>
</dbReference>
<dbReference type="eggNOG" id="ENOG502QR11">
    <property type="taxonomic scope" value="Eukaryota"/>
</dbReference>
<evidence type="ECO:0000256" key="8">
    <source>
        <dbReference type="SAM" id="MobiDB-lite"/>
    </source>
</evidence>
<proteinExistence type="predicted"/>
<evidence type="ECO:0000259" key="9">
    <source>
        <dbReference type="PROSITE" id="PS50217"/>
    </source>
</evidence>
<dbReference type="GO" id="GO:0045893">
    <property type="term" value="P:positive regulation of DNA-templated transcription"/>
    <property type="evidence" value="ECO:0007669"/>
    <property type="project" value="InterPro"/>
</dbReference>
<keyword evidence="5" id="KW-0804">Transcription</keyword>
<feature type="domain" description="BZIP" evidence="9">
    <location>
        <begin position="258"/>
        <end position="303"/>
    </location>
</feature>
<feature type="coiled-coil region" evidence="7">
    <location>
        <begin position="276"/>
        <end position="310"/>
    </location>
</feature>
<dbReference type="GO" id="GO:0005634">
    <property type="term" value="C:nucleus"/>
    <property type="evidence" value="ECO:0007669"/>
    <property type="project" value="UniProtKB-SubCell"/>
</dbReference>
<dbReference type="OMA" id="EPQHPSI"/>
<dbReference type="STRING" id="4537.A0A0E0L434"/>
<dbReference type="PROSITE" id="PS50217">
    <property type="entry name" value="BZIP"/>
    <property type="match status" value="1"/>
</dbReference>
<keyword evidence="4" id="KW-0238">DNA-binding</keyword>